<dbReference type="Pfam" id="PF00930">
    <property type="entry name" value="DPPIV_N"/>
    <property type="match status" value="1"/>
</dbReference>
<dbReference type="SUPFAM" id="SSF82171">
    <property type="entry name" value="DPP6 N-terminal domain-like"/>
    <property type="match status" value="1"/>
</dbReference>
<reference evidence="10 11" key="1">
    <citation type="submission" date="2020-01" db="EMBL/GenBank/DDBJ databases">
        <title>Genomes assembled from Gulf of Kutch pelagic sediment metagenomes.</title>
        <authorList>
            <person name="Chandrashekar M."/>
            <person name="Mahajan M.S."/>
            <person name="Dave K.J."/>
            <person name="Vatsa P."/>
            <person name="Nathani N.M."/>
        </authorList>
    </citation>
    <scope>NUCLEOTIDE SEQUENCE [LARGE SCALE GENOMIC DNA]</scope>
    <source>
        <strain evidence="10">KS3-K002</strain>
    </source>
</reference>
<dbReference type="InterPro" id="IPR029058">
    <property type="entry name" value="AB_hydrolase_fold"/>
</dbReference>
<comment type="function">
    <text evidence="6">This enzyme catalyzes the hydrolysis of the N-terminal peptide bond of an N-acetylated peptide to generate an N-acetylated amino acid and a peptide with a free N-terminus. It preferentially cleaves off Ac-Ala, Ac-Met and Ac-Ser. Also, involved in the degradation of oxidized and glycated proteins.</text>
</comment>
<keyword evidence="3" id="KW-0007">Acetylation</keyword>
<dbReference type="AlphaFoldDB" id="A0AAE5C863"/>
<feature type="domain" description="Dipeptidylpeptidase IV N-terminal" evidence="9">
    <location>
        <begin position="303"/>
        <end position="386"/>
    </location>
</feature>
<dbReference type="InterPro" id="IPR001375">
    <property type="entry name" value="Peptidase_S9_cat"/>
</dbReference>
<evidence type="ECO:0000256" key="5">
    <source>
        <dbReference type="ARBA" id="ARBA00032596"/>
    </source>
</evidence>
<evidence type="ECO:0000313" key="10">
    <source>
        <dbReference type="EMBL" id="NIR74206.1"/>
    </source>
</evidence>
<protein>
    <recommendedName>
        <fullName evidence="5">Acyl-peptide hydrolase</fullName>
    </recommendedName>
    <alternativeName>
        <fullName evidence="4">Acylaminoacyl-peptidase</fullName>
    </alternativeName>
</protein>
<keyword evidence="7" id="KW-0732">Signal</keyword>
<dbReference type="InterPro" id="IPR002471">
    <property type="entry name" value="Pept_S9_AS"/>
</dbReference>
<dbReference type="Gene3D" id="2.120.10.30">
    <property type="entry name" value="TolB, C-terminal domain"/>
    <property type="match status" value="2"/>
</dbReference>
<evidence type="ECO:0000256" key="3">
    <source>
        <dbReference type="ARBA" id="ARBA00022990"/>
    </source>
</evidence>
<feature type="signal peptide" evidence="7">
    <location>
        <begin position="1"/>
        <end position="20"/>
    </location>
</feature>
<dbReference type="PANTHER" id="PTHR11731:SF193">
    <property type="entry name" value="DIPEPTIDYL PEPTIDASE 9"/>
    <property type="match status" value="1"/>
</dbReference>
<comment type="caution">
    <text evidence="10">The sequence shown here is derived from an EMBL/GenBank/DDBJ whole genome shotgun (WGS) entry which is preliminary data.</text>
</comment>
<sequence>MRAFESHLCAATLVAATAFASPGAAQESGTFDLEQVLSAPFPSDLVATPTGDAVAWVFNARGVRNIWIARAPDYRARQLTTYENDDGQPITDLAWTPDGNSIVFVRGGAPNRQGELPNPWSRPDGVSRQIMIVDTADGDPRALAEGAAPLPTPAGDAVIFLSGGDIWSVPLDGGDPESLVALRGGGSSLAWSPDGSRLAFVSRRGDHAFVGVYDAEDQSVRWMDPGVDRDGSPVWSPDGRRIAFIRIPARRRSIPFTPEREAEPWSIRVADPATGRGREVWRAEPGVGSAFRGVVAANQLAWTADDRIVFPWERDGWTHLYSVAARGGDGTATLLTPGAFEVEYVTLNADRRHVIYNSNQDDIDRRHLWRVAAVGGPPTPLTRGDGIEWSPVPLTEGATLALLRSDARRPARPAILKDGSIRDLAASAIPADFPSEHLVAPKPVVFTAADGLRIHGQLFLPPESEGRHPAVIFFHGGSRRQMLLGWHYRGYYHNAYALNQYLASRGYVVLSVNYRSGVGYGMEFREALNYGAGGASEFNDVLGAGLYLRDRPDVNPAAIGLWGGSYGGYLTALGLARASDLFAAGVDLHGVHDWNVVIQNFYSSYDTLRYPAAARTAFESSPMADIDTWTSPVLLIHGDDDRNVPFSETVDLAAALRAHDVAFEQLVFPDEVHGFLTHARWHAAYRAAADFFERYLKR</sequence>
<dbReference type="PROSITE" id="PS00708">
    <property type="entry name" value="PRO_ENDOPEP_SER"/>
    <property type="match status" value="1"/>
</dbReference>
<dbReference type="GO" id="GO:0008239">
    <property type="term" value="F:dipeptidyl-peptidase activity"/>
    <property type="evidence" value="ECO:0007669"/>
    <property type="project" value="TreeGrafter"/>
</dbReference>
<evidence type="ECO:0000259" key="8">
    <source>
        <dbReference type="Pfam" id="PF00326"/>
    </source>
</evidence>
<dbReference type="GO" id="GO:0006508">
    <property type="term" value="P:proteolysis"/>
    <property type="evidence" value="ECO:0007669"/>
    <property type="project" value="UniProtKB-KW"/>
</dbReference>
<dbReference type="GO" id="GO:0004252">
    <property type="term" value="F:serine-type endopeptidase activity"/>
    <property type="evidence" value="ECO:0007669"/>
    <property type="project" value="InterPro"/>
</dbReference>
<dbReference type="InterPro" id="IPR011042">
    <property type="entry name" value="6-blade_b-propeller_TolB-like"/>
</dbReference>
<evidence type="ECO:0000256" key="2">
    <source>
        <dbReference type="ARBA" id="ARBA00022801"/>
    </source>
</evidence>
<gene>
    <name evidence="10" type="ORF">GWO12_03705</name>
</gene>
<evidence type="ECO:0000256" key="6">
    <source>
        <dbReference type="ARBA" id="ARBA00045885"/>
    </source>
</evidence>
<evidence type="ECO:0000313" key="11">
    <source>
        <dbReference type="Proteomes" id="UP000702544"/>
    </source>
</evidence>
<dbReference type="InterPro" id="IPR011659">
    <property type="entry name" value="WD40"/>
</dbReference>
<accession>A0AAE5C863</accession>
<keyword evidence="2" id="KW-0378">Hydrolase</keyword>
<keyword evidence="1" id="KW-0645">Protease</keyword>
<evidence type="ECO:0000256" key="4">
    <source>
        <dbReference type="ARBA" id="ARBA00032284"/>
    </source>
</evidence>
<dbReference type="Pfam" id="PF00326">
    <property type="entry name" value="Peptidase_S9"/>
    <property type="match status" value="1"/>
</dbReference>
<evidence type="ECO:0000256" key="1">
    <source>
        <dbReference type="ARBA" id="ARBA00022670"/>
    </source>
</evidence>
<dbReference type="InterPro" id="IPR050278">
    <property type="entry name" value="Serine_Prot_S9B/DPPIV"/>
</dbReference>
<dbReference type="SUPFAM" id="SSF53474">
    <property type="entry name" value="alpha/beta-Hydrolases"/>
    <property type="match status" value="1"/>
</dbReference>
<dbReference type="PANTHER" id="PTHR11731">
    <property type="entry name" value="PROTEASE FAMILY S9B,C DIPEPTIDYL-PEPTIDASE IV-RELATED"/>
    <property type="match status" value="1"/>
</dbReference>
<organism evidence="10 11">
    <name type="scientific">Candidatus Kutchimonas denitrificans</name>
    <dbReference type="NCBI Taxonomy" id="3056748"/>
    <lineage>
        <taxon>Bacteria</taxon>
        <taxon>Pseudomonadati</taxon>
        <taxon>Gemmatimonadota</taxon>
        <taxon>Gemmatimonadia</taxon>
        <taxon>Candidatus Palauibacterales</taxon>
        <taxon>Candidatus Palauibacteraceae</taxon>
        <taxon>Candidatus Kutchimonas</taxon>
    </lineage>
</organism>
<dbReference type="Pfam" id="PF07676">
    <property type="entry name" value="PD40"/>
    <property type="match status" value="3"/>
</dbReference>
<proteinExistence type="predicted"/>
<evidence type="ECO:0000259" key="9">
    <source>
        <dbReference type="Pfam" id="PF00930"/>
    </source>
</evidence>
<dbReference type="Proteomes" id="UP000702544">
    <property type="component" value="Unassembled WGS sequence"/>
</dbReference>
<feature type="domain" description="Peptidase S9 prolyl oligopeptidase catalytic" evidence="8">
    <location>
        <begin position="500"/>
        <end position="697"/>
    </location>
</feature>
<name>A0AAE5C863_9BACT</name>
<feature type="chain" id="PRO_5042068197" description="Acyl-peptide hydrolase" evidence="7">
    <location>
        <begin position="21"/>
        <end position="698"/>
    </location>
</feature>
<dbReference type="InterPro" id="IPR002469">
    <property type="entry name" value="Peptidase_S9B_N"/>
</dbReference>
<dbReference type="Gene3D" id="3.40.50.1820">
    <property type="entry name" value="alpha/beta hydrolase"/>
    <property type="match status" value="1"/>
</dbReference>
<dbReference type="EMBL" id="JAACAK010000028">
    <property type="protein sequence ID" value="NIR74206.1"/>
    <property type="molecule type" value="Genomic_DNA"/>
</dbReference>
<evidence type="ECO:0000256" key="7">
    <source>
        <dbReference type="SAM" id="SignalP"/>
    </source>
</evidence>